<keyword evidence="2" id="KW-1185">Reference proteome</keyword>
<sequence length="95" mass="10587">MDRSGGSLGTLRLWLRLEGQAMYPEVSARDTGSARDPKVMEEPGGSPWILRSYWRPGGPYSRSWDRDRSPEAAFEAVLEPGGLDPEIAVWNPEVL</sequence>
<protein>
    <submittedName>
        <fullName evidence="1">Uncharacterized protein</fullName>
    </submittedName>
</protein>
<gene>
    <name evidence="1" type="ORF">DY000_02007696</name>
</gene>
<evidence type="ECO:0000313" key="1">
    <source>
        <dbReference type="EMBL" id="KAF3545242.1"/>
    </source>
</evidence>
<dbReference type="Proteomes" id="UP000266723">
    <property type="component" value="Unassembled WGS sequence"/>
</dbReference>
<reference evidence="1 2" key="1">
    <citation type="journal article" date="2020" name="BMC Genomics">
        <title>Intraspecific diversification of the crop wild relative Brassica cretica Lam. using demographic model selection.</title>
        <authorList>
            <person name="Kioukis A."/>
            <person name="Michalopoulou V.A."/>
            <person name="Briers L."/>
            <person name="Pirintsos S."/>
            <person name="Studholme D.J."/>
            <person name="Pavlidis P."/>
            <person name="Sarris P.F."/>
        </authorList>
    </citation>
    <scope>NUCLEOTIDE SEQUENCE [LARGE SCALE GENOMIC DNA]</scope>
    <source>
        <strain evidence="2">cv. PFS-1207/04</strain>
    </source>
</reference>
<organism evidence="1 2">
    <name type="scientific">Brassica cretica</name>
    <name type="common">Mustard</name>
    <dbReference type="NCBI Taxonomy" id="69181"/>
    <lineage>
        <taxon>Eukaryota</taxon>
        <taxon>Viridiplantae</taxon>
        <taxon>Streptophyta</taxon>
        <taxon>Embryophyta</taxon>
        <taxon>Tracheophyta</taxon>
        <taxon>Spermatophyta</taxon>
        <taxon>Magnoliopsida</taxon>
        <taxon>eudicotyledons</taxon>
        <taxon>Gunneridae</taxon>
        <taxon>Pentapetalae</taxon>
        <taxon>rosids</taxon>
        <taxon>malvids</taxon>
        <taxon>Brassicales</taxon>
        <taxon>Brassicaceae</taxon>
        <taxon>Brassiceae</taxon>
        <taxon>Brassica</taxon>
    </lineage>
</organism>
<accession>A0ABQ7C0S1</accession>
<dbReference type="EMBL" id="QGKV02000832">
    <property type="protein sequence ID" value="KAF3545242.1"/>
    <property type="molecule type" value="Genomic_DNA"/>
</dbReference>
<name>A0ABQ7C0S1_BRACR</name>
<comment type="caution">
    <text evidence="1">The sequence shown here is derived from an EMBL/GenBank/DDBJ whole genome shotgun (WGS) entry which is preliminary data.</text>
</comment>
<evidence type="ECO:0000313" key="2">
    <source>
        <dbReference type="Proteomes" id="UP000266723"/>
    </source>
</evidence>
<proteinExistence type="predicted"/>